<proteinExistence type="inferred from homology"/>
<evidence type="ECO:0000256" key="1">
    <source>
        <dbReference type="ARBA" id="ARBA00009437"/>
    </source>
</evidence>
<dbReference type="AlphaFoldDB" id="A0A368NW89"/>
<dbReference type="PANTHER" id="PTHR30126">
    <property type="entry name" value="HTH-TYPE TRANSCRIPTIONAL REGULATOR"/>
    <property type="match status" value="1"/>
</dbReference>
<sequence length="296" mass="31316">MTLEQLTIFLAVAERQHVTRAAEAIGLTPSAVSAAIRALEINHDVLLFDRVGRGIELTQAGRIFIDEARATLDAANHAALVLAELGGLSRGKLTIHASQTVASHWLPRKMMQFHALHPDIELALTIGNSASVADAVETGKAELGFVEAEIPSETLTHLVVAEDEMVIVVPCGHPLADPAADMHAAILATPWILREQGSGTRAYFEQALKAMDIEPASLTVALTFPSNEAVLSALGAGGCASALSRSAVQALVASGALQIAPIPLPARHFTALRHRERRISGAARAFLQLTTDPDSH</sequence>
<comment type="function">
    <text evidence="5">Transcriptional regulator of the ttuABCDE tartrate utilization operon.</text>
</comment>
<dbReference type="InterPro" id="IPR036390">
    <property type="entry name" value="WH_DNA-bd_sf"/>
</dbReference>
<evidence type="ECO:0000256" key="2">
    <source>
        <dbReference type="ARBA" id="ARBA00023015"/>
    </source>
</evidence>
<keyword evidence="3" id="KW-0238">DNA-binding</keyword>
<dbReference type="SUPFAM" id="SSF46785">
    <property type="entry name" value="Winged helix' DNA-binding domain"/>
    <property type="match status" value="1"/>
</dbReference>
<feature type="domain" description="HTH lysR-type" evidence="8">
    <location>
        <begin position="1"/>
        <end position="58"/>
    </location>
</feature>
<dbReference type="EMBL" id="QUSG01000007">
    <property type="protein sequence ID" value="KAA3526774.1"/>
    <property type="molecule type" value="Genomic_DNA"/>
</dbReference>
<dbReference type="Proteomes" id="UP000436911">
    <property type="component" value="Unassembled WGS sequence"/>
</dbReference>
<accession>A0A368NW89</accession>
<dbReference type="Gene3D" id="3.40.190.290">
    <property type="match status" value="1"/>
</dbReference>
<protein>
    <recommendedName>
        <fullName evidence="6">HTH-type transcriptional regulator TtuA</fullName>
    </recommendedName>
    <alternativeName>
        <fullName evidence="7">Tartrate utilization transcriptional regulator</fullName>
    </alternativeName>
</protein>
<dbReference type="GO" id="GO:0003700">
    <property type="term" value="F:DNA-binding transcription factor activity"/>
    <property type="evidence" value="ECO:0007669"/>
    <property type="project" value="InterPro"/>
</dbReference>
<dbReference type="Gene3D" id="1.10.10.10">
    <property type="entry name" value="Winged helix-like DNA-binding domain superfamily/Winged helix DNA-binding domain"/>
    <property type="match status" value="1"/>
</dbReference>
<keyword evidence="2" id="KW-0805">Transcription regulation</keyword>
<evidence type="ECO:0000256" key="7">
    <source>
        <dbReference type="ARBA" id="ARBA00083243"/>
    </source>
</evidence>
<evidence type="ECO:0000313" key="10">
    <source>
        <dbReference type="Proteomes" id="UP000436911"/>
    </source>
</evidence>
<dbReference type="FunFam" id="1.10.10.10:FF:000001">
    <property type="entry name" value="LysR family transcriptional regulator"/>
    <property type="match status" value="1"/>
</dbReference>
<evidence type="ECO:0000256" key="4">
    <source>
        <dbReference type="ARBA" id="ARBA00023163"/>
    </source>
</evidence>
<dbReference type="PANTHER" id="PTHR30126:SF39">
    <property type="entry name" value="HTH-TYPE TRANSCRIPTIONAL REGULATOR CYSL"/>
    <property type="match status" value="1"/>
</dbReference>
<dbReference type="GO" id="GO:0000976">
    <property type="term" value="F:transcription cis-regulatory region binding"/>
    <property type="evidence" value="ECO:0007669"/>
    <property type="project" value="TreeGrafter"/>
</dbReference>
<dbReference type="GeneID" id="60682769"/>
<dbReference type="InterPro" id="IPR000847">
    <property type="entry name" value="LysR_HTH_N"/>
</dbReference>
<dbReference type="SUPFAM" id="SSF53850">
    <property type="entry name" value="Periplasmic binding protein-like II"/>
    <property type="match status" value="1"/>
</dbReference>
<dbReference type="Pfam" id="PF03466">
    <property type="entry name" value="LysR_substrate"/>
    <property type="match status" value="1"/>
</dbReference>
<gene>
    <name evidence="9" type="ORF">DXT89_15175</name>
</gene>
<dbReference type="OrthoDB" id="9808620at2"/>
<evidence type="ECO:0000256" key="3">
    <source>
        <dbReference type="ARBA" id="ARBA00023125"/>
    </source>
</evidence>
<comment type="caution">
    <text evidence="9">The sequence shown here is derived from an EMBL/GenBank/DDBJ whole genome shotgun (WGS) entry which is preliminary data.</text>
</comment>
<dbReference type="CDD" id="cd08420">
    <property type="entry name" value="PBP2_CysL_like"/>
    <property type="match status" value="1"/>
</dbReference>
<dbReference type="RefSeq" id="WP_060717068.1">
    <property type="nucleotide sequence ID" value="NZ_CP055265.1"/>
</dbReference>
<reference evidence="9 10" key="1">
    <citation type="submission" date="2018-08" db="EMBL/GenBank/DDBJ databases">
        <title>Genome sequencing of Agrobacterium vitis strain ICMP 10754.</title>
        <authorList>
            <person name="Visnovsky S.B."/>
            <person name="Pitman A.R."/>
        </authorList>
    </citation>
    <scope>NUCLEOTIDE SEQUENCE [LARGE SCALE GENOMIC DNA]</scope>
    <source>
        <strain evidence="9 10">ICMP 10754</strain>
    </source>
</reference>
<evidence type="ECO:0000256" key="5">
    <source>
        <dbReference type="ARBA" id="ARBA00054626"/>
    </source>
</evidence>
<name>A0A368NW89_AGRVI</name>
<dbReference type="InterPro" id="IPR005119">
    <property type="entry name" value="LysR_subst-bd"/>
</dbReference>
<dbReference type="PROSITE" id="PS50931">
    <property type="entry name" value="HTH_LYSR"/>
    <property type="match status" value="1"/>
</dbReference>
<evidence type="ECO:0000256" key="6">
    <source>
        <dbReference type="ARBA" id="ARBA00067332"/>
    </source>
</evidence>
<evidence type="ECO:0000259" key="8">
    <source>
        <dbReference type="PROSITE" id="PS50931"/>
    </source>
</evidence>
<dbReference type="Pfam" id="PF00126">
    <property type="entry name" value="HTH_1"/>
    <property type="match status" value="1"/>
</dbReference>
<keyword evidence="4" id="KW-0804">Transcription</keyword>
<organism evidence="9 10">
    <name type="scientific">Agrobacterium vitis</name>
    <name type="common">Rhizobium vitis</name>
    <dbReference type="NCBI Taxonomy" id="373"/>
    <lineage>
        <taxon>Bacteria</taxon>
        <taxon>Pseudomonadati</taxon>
        <taxon>Pseudomonadota</taxon>
        <taxon>Alphaproteobacteria</taxon>
        <taxon>Hyphomicrobiales</taxon>
        <taxon>Rhizobiaceae</taxon>
        <taxon>Rhizobium/Agrobacterium group</taxon>
        <taxon>Agrobacterium</taxon>
    </lineage>
</organism>
<comment type="similarity">
    <text evidence="1">Belongs to the LysR transcriptional regulatory family.</text>
</comment>
<dbReference type="InterPro" id="IPR036388">
    <property type="entry name" value="WH-like_DNA-bd_sf"/>
</dbReference>
<evidence type="ECO:0000313" key="9">
    <source>
        <dbReference type="EMBL" id="KAA3526774.1"/>
    </source>
</evidence>